<name>A0A8D8TE79_9HEMI</name>
<organism evidence="1">
    <name type="scientific">Cacopsylla melanoneura</name>
    <dbReference type="NCBI Taxonomy" id="428564"/>
    <lineage>
        <taxon>Eukaryota</taxon>
        <taxon>Metazoa</taxon>
        <taxon>Ecdysozoa</taxon>
        <taxon>Arthropoda</taxon>
        <taxon>Hexapoda</taxon>
        <taxon>Insecta</taxon>
        <taxon>Pterygota</taxon>
        <taxon>Neoptera</taxon>
        <taxon>Paraneoptera</taxon>
        <taxon>Hemiptera</taxon>
        <taxon>Sternorrhyncha</taxon>
        <taxon>Psylloidea</taxon>
        <taxon>Psyllidae</taxon>
        <taxon>Psyllinae</taxon>
        <taxon>Cacopsylla</taxon>
    </lineage>
</organism>
<protein>
    <submittedName>
        <fullName evidence="1">Uncharacterized protein</fullName>
    </submittedName>
</protein>
<dbReference type="EMBL" id="HBUF01278271">
    <property type="protein sequence ID" value="CAG6686785.1"/>
    <property type="molecule type" value="Transcribed_RNA"/>
</dbReference>
<dbReference type="AlphaFoldDB" id="A0A8D8TE79"/>
<accession>A0A8D8TE79</accession>
<reference evidence="1" key="1">
    <citation type="submission" date="2021-05" db="EMBL/GenBank/DDBJ databases">
        <authorList>
            <person name="Alioto T."/>
            <person name="Alioto T."/>
            <person name="Gomez Garrido J."/>
        </authorList>
    </citation>
    <scope>NUCLEOTIDE SEQUENCE</scope>
</reference>
<sequence>MLHQTEVTRTLNLIVNLCSLPTYPAWSIHPTLTTEKKACLRYPTLRVNCRPIHPTPPMYIKKSSLTMHIGKIIRPNCHTLVMRTKSIHPIYPNVPMSYRRIHSTLPTSAKKNFHPRGPTLVTGKIVRLIYPVAVMNTETISHLMRIETISRPIHPNVLVMNIEEIIYNTSVMSNCIVFMMMFDGVLTTPPPITVHGDATKVPMRTIAVITTHTLTQTEDRRIDPQFCLRIIATPTADWSRNINLQSTELALTIR</sequence>
<proteinExistence type="predicted"/>
<evidence type="ECO:0000313" key="1">
    <source>
        <dbReference type="EMBL" id="CAG6686785.1"/>
    </source>
</evidence>